<dbReference type="PROSITE" id="PS50240">
    <property type="entry name" value="TRYPSIN_DOM"/>
    <property type="match status" value="1"/>
</dbReference>
<dbReference type="InterPro" id="IPR009003">
    <property type="entry name" value="Peptidase_S1_PA"/>
</dbReference>
<dbReference type="InterPro" id="IPR018114">
    <property type="entry name" value="TRYPSIN_HIS"/>
</dbReference>
<feature type="signal peptide" evidence="2">
    <location>
        <begin position="1"/>
        <end position="25"/>
    </location>
</feature>
<dbReference type="GO" id="GO:0004252">
    <property type="term" value="F:serine-type endopeptidase activity"/>
    <property type="evidence" value="ECO:0007669"/>
    <property type="project" value="InterPro"/>
</dbReference>
<evidence type="ECO:0000259" key="3">
    <source>
        <dbReference type="PROSITE" id="PS50240"/>
    </source>
</evidence>
<dbReference type="FunFam" id="2.40.10.10:FF:000068">
    <property type="entry name" value="transmembrane protease serine 2"/>
    <property type="match status" value="1"/>
</dbReference>
<reference evidence="5" key="1">
    <citation type="submission" date="2014-12" db="EMBL/GenBank/DDBJ databases">
        <title>Insight into the proteome of Arion vulgaris.</title>
        <authorList>
            <person name="Aradska J."/>
            <person name="Bulat T."/>
            <person name="Smidak R."/>
            <person name="Sarate P."/>
            <person name="Gangsoo J."/>
            <person name="Sialana F."/>
            <person name="Bilban M."/>
            <person name="Lubec G."/>
        </authorList>
    </citation>
    <scope>NUCLEOTIDE SEQUENCE</scope>
    <source>
        <tissue evidence="5">Skin</tissue>
    </source>
</reference>
<dbReference type="PANTHER" id="PTHR24252:SF7">
    <property type="entry name" value="HYALIN"/>
    <property type="match status" value="1"/>
</dbReference>
<dbReference type="PROSITE" id="PS00134">
    <property type="entry name" value="TRYPSIN_HIS"/>
    <property type="match status" value="1"/>
</dbReference>
<dbReference type="PRINTS" id="PR00722">
    <property type="entry name" value="CHYMOTRYPSIN"/>
</dbReference>
<dbReference type="SUPFAM" id="SSF50494">
    <property type="entry name" value="Trypsin-like serine proteases"/>
    <property type="match status" value="1"/>
</dbReference>
<dbReference type="EMBL" id="HACG01034206">
    <property type="protein sequence ID" value="CEK81071.1"/>
    <property type="molecule type" value="Transcribed_RNA"/>
</dbReference>
<organism evidence="5">
    <name type="scientific">Arion vulgaris</name>
    <dbReference type="NCBI Taxonomy" id="1028688"/>
    <lineage>
        <taxon>Eukaryota</taxon>
        <taxon>Metazoa</taxon>
        <taxon>Spiralia</taxon>
        <taxon>Lophotrochozoa</taxon>
        <taxon>Mollusca</taxon>
        <taxon>Gastropoda</taxon>
        <taxon>Heterobranchia</taxon>
        <taxon>Euthyneura</taxon>
        <taxon>Panpulmonata</taxon>
        <taxon>Eupulmonata</taxon>
        <taxon>Stylommatophora</taxon>
        <taxon>Helicina</taxon>
        <taxon>Arionoidea</taxon>
        <taxon>Arionidae</taxon>
        <taxon>Arion</taxon>
    </lineage>
</organism>
<dbReference type="Gene3D" id="2.40.10.10">
    <property type="entry name" value="Trypsin-like serine proteases"/>
    <property type="match status" value="1"/>
</dbReference>
<dbReference type="AlphaFoldDB" id="A0A0B7AM64"/>
<feature type="chain" id="PRO_5007391222" description="Peptidase S1 domain-containing protein" evidence="2">
    <location>
        <begin position="26"/>
        <end position="178"/>
    </location>
</feature>
<dbReference type="InterPro" id="IPR001314">
    <property type="entry name" value="Peptidase_S1A"/>
</dbReference>
<feature type="domain" description="Peptidase S1" evidence="3">
    <location>
        <begin position="69"/>
        <end position="178"/>
    </location>
</feature>
<name>A0A0B7AM64_9EUPU</name>
<dbReference type="PANTHER" id="PTHR24252">
    <property type="entry name" value="ACROSIN-RELATED"/>
    <property type="match status" value="1"/>
</dbReference>
<proteinExistence type="predicted"/>
<sequence length="178" mass="20417">MAISNIRWRFASMIALMYVMSAVSGFKLQVSNKTTTESVTMDADVNENAIQKYDLKSVIDFVHPKKAKIVGGQDVVYGEYPWQAGICKIYNNVTKPWCGASILNNYWVVSAAHCFESIKAHNLRVFVGDYDTESKDVGEEEFDVEKLIIHEKYRIVYVGYDIALLKIKPKKRTWYDIQ</sequence>
<evidence type="ECO:0000313" key="4">
    <source>
        <dbReference type="EMBL" id="CEK81070.1"/>
    </source>
</evidence>
<keyword evidence="2" id="KW-0732">Signal</keyword>
<keyword evidence="1" id="KW-1015">Disulfide bond</keyword>
<evidence type="ECO:0000313" key="5">
    <source>
        <dbReference type="EMBL" id="CEK81071.1"/>
    </source>
</evidence>
<dbReference type="InterPro" id="IPR043504">
    <property type="entry name" value="Peptidase_S1_PA_chymotrypsin"/>
</dbReference>
<dbReference type="InterPro" id="IPR001254">
    <property type="entry name" value="Trypsin_dom"/>
</dbReference>
<evidence type="ECO:0000256" key="1">
    <source>
        <dbReference type="ARBA" id="ARBA00023157"/>
    </source>
</evidence>
<dbReference type="GO" id="GO:0006508">
    <property type="term" value="P:proteolysis"/>
    <property type="evidence" value="ECO:0007669"/>
    <property type="project" value="InterPro"/>
</dbReference>
<evidence type="ECO:0000256" key="2">
    <source>
        <dbReference type="SAM" id="SignalP"/>
    </source>
</evidence>
<protein>
    <recommendedName>
        <fullName evidence="3">Peptidase S1 domain-containing protein</fullName>
    </recommendedName>
</protein>
<dbReference type="Pfam" id="PF00089">
    <property type="entry name" value="Trypsin"/>
    <property type="match status" value="1"/>
</dbReference>
<gene>
    <name evidence="5" type="primary">ORF124163</name>
    <name evidence="4" type="synonym">ORF124158</name>
</gene>
<accession>A0A0B7AM64</accession>
<dbReference type="EMBL" id="HACG01034205">
    <property type="protein sequence ID" value="CEK81070.1"/>
    <property type="molecule type" value="Transcribed_RNA"/>
</dbReference>